<organism evidence="16 17">
    <name type="scientific">Pseudomonas fluorescens HK44</name>
    <dbReference type="NCBI Taxonomy" id="1042209"/>
    <lineage>
        <taxon>Bacteria</taxon>
        <taxon>Pseudomonadati</taxon>
        <taxon>Pseudomonadota</taxon>
        <taxon>Gammaproteobacteria</taxon>
        <taxon>Pseudomonadales</taxon>
        <taxon>Pseudomonadaceae</taxon>
        <taxon>Pseudomonas</taxon>
    </lineage>
</organism>
<keyword evidence="12 14" id="KW-0143">Chaperone</keyword>
<keyword evidence="9 14" id="KW-0560">Oxidoreductase</keyword>
<dbReference type="HOGENOM" id="CLU_098660_1_1_6"/>
<evidence type="ECO:0000256" key="11">
    <source>
        <dbReference type="ARBA" id="ARBA00023157"/>
    </source>
</evidence>
<keyword evidence="5" id="KW-0997">Cell inner membrane</keyword>
<dbReference type="PANTHER" id="PTHR36570:SF3">
    <property type="entry name" value="DISULFIDE BOND FORMATION PROTEIN B"/>
    <property type="match status" value="1"/>
</dbReference>
<keyword evidence="11 14" id="KW-1015">Disulfide bond</keyword>
<evidence type="ECO:0000313" key="17">
    <source>
        <dbReference type="Proteomes" id="UP000022611"/>
    </source>
</evidence>
<dbReference type="GO" id="GO:0015035">
    <property type="term" value="F:protein-disulfide reductase activity"/>
    <property type="evidence" value="ECO:0007669"/>
    <property type="project" value="UniProtKB-UniRule"/>
</dbReference>
<dbReference type="RefSeq" id="WP_019694221.1">
    <property type="nucleotide sequence ID" value="NZ_AFOY02000019.1"/>
</dbReference>
<keyword evidence="3 14" id="KW-0813">Transport</keyword>
<dbReference type="EMBL" id="AFOY02000019">
    <property type="protein sequence ID" value="EXF91887.1"/>
    <property type="molecule type" value="Genomic_DNA"/>
</dbReference>
<evidence type="ECO:0000256" key="13">
    <source>
        <dbReference type="ARBA" id="ARBA00023284"/>
    </source>
</evidence>
<keyword evidence="4 14" id="KW-1003">Cell membrane</keyword>
<dbReference type="OrthoDB" id="3711263at2"/>
<name>A0A010T2R7_PSEFL</name>
<dbReference type="GO" id="GO:0005886">
    <property type="term" value="C:plasma membrane"/>
    <property type="evidence" value="ECO:0007669"/>
    <property type="project" value="UniProtKB-SubCell"/>
</dbReference>
<proteinExistence type="inferred from homology"/>
<feature type="topological domain" description="Cytoplasmic" evidence="14">
    <location>
        <begin position="1"/>
        <end position="9"/>
    </location>
</feature>
<keyword evidence="13 14" id="KW-0676">Redox-active center</keyword>
<evidence type="ECO:0000256" key="2">
    <source>
        <dbReference type="ARBA" id="ARBA00008823"/>
    </source>
</evidence>
<dbReference type="PATRIC" id="fig|1042209.11.peg.5193"/>
<evidence type="ECO:0000256" key="3">
    <source>
        <dbReference type="ARBA" id="ARBA00022448"/>
    </source>
</evidence>
<comment type="function">
    <text evidence="14">Required for disulfide bond formation in some periplasmic proteins. Acts by oxidizing the DsbA protein.</text>
</comment>
<evidence type="ECO:0000256" key="5">
    <source>
        <dbReference type="ARBA" id="ARBA00022519"/>
    </source>
</evidence>
<keyword evidence="6 14" id="KW-0812">Transmembrane</keyword>
<evidence type="ECO:0000256" key="15">
    <source>
        <dbReference type="SAM" id="Phobius"/>
    </source>
</evidence>
<feature type="topological domain" description="Periplasmic" evidence="14">
    <location>
        <begin position="27"/>
        <end position="44"/>
    </location>
</feature>
<dbReference type="GO" id="GO:0009055">
    <property type="term" value="F:electron transfer activity"/>
    <property type="evidence" value="ECO:0007669"/>
    <property type="project" value="UniProtKB-UniRule"/>
</dbReference>
<dbReference type="InterPro" id="IPR050183">
    <property type="entry name" value="DsbB"/>
</dbReference>
<dbReference type="InterPro" id="IPR003752">
    <property type="entry name" value="DiS_bond_form_DsbB/BdbC"/>
</dbReference>
<evidence type="ECO:0000256" key="8">
    <source>
        <dbReference type="ARBA" id="ARBA00022989"/>
    </source>
</evidence>
<feature type="topological domain" description="Cytoplasmic" evidence="14">
    <location>
        <begin position="162"/>
        <end position="183"/>
    </location>
</feature>
<feature type="transmembrane region" description="Helical" evidence="15">
    <location>
        <begin position="67"/>
        <end position="85"/>
    </location>
</feature>
<feature type="disulfide bond" description="Redox-active" evidence="14">
    <location>
        <begin position="36"/>
        <end position="39"/>
    </location>
</feature>
<dbReference type="Pfam" id="PF02600">
    <property type="entry name" value="DsbB"/>
    <property type="match status" value="1"/>
</dbReference>
<dbReference type="Proteomes" id="UP000022611">
    <property type="component" value="Unassembled WGS sequence"/>
</dbReference>
<evidence type="ECO:0000256" key="4">
    <source>
        <dbReference type="ARBA" id="ARBA00022475"/>
    </source>
</evidence>
<dbReference type="GO" id="GO:0006457">
    <property type="term" value="P:protein folding"/>
    <property type="evidence" value="ECO:0007669"/>
    <property type="project" value="InterPro"/>
</dbReference>
<comment type="similarity">
    <text evidence="2 14">Belongs to the DsbB family.</text>
</comment>
<gene>
    <name evidence="14" type="primary">dsbB</name>
    <name evidence="16" type="ORF">HK44_013865</name>
</gene>
<feature type="transmembrane region" description="Helical" evidence="15">
    <location>
        <begin position="143"/>
        <end position="164"/>
    </location>
</feature>
<dbReference type="SUPFAM" id="SSF158442">
    <property type="entry name" value="DsbB-like"/>
    <property type="match status" value="1"/>
</dbReference>
<comment type="caution">
    <text evidence="16">The sequence shown here is derived from an EMBL/GenBank/DDBJ whole genome shotgun (WGS) entry which is preliminary data.</text>
</comment>
<comment type="subcellular location">
    <subcellularLocation>
        <location evidence="1">Cell inner membrane</location>
        <topology evidence="1">Multi-pass membrane protein</topology>
    </subcellularLocation>
    <subcellularLocation>
        <location evidence="14">Cell membrane</location>
        <topology evidence="14">Multi-pass membrane protein</topology>
    </subcellularLocation>
</comment>
<sequence>MSLASTRSLFFMAFIAGALALGASYYLEFSVGLKPCGLCLVQRLFLALFTTVCLIAALHGPKRLACLFYWLLGLFSSLAGMVAAWRQVVLQSDPVQYVSGCSSDLEVLFTNMPWQCVVKQVFSRAAGCTEISWTLLDLSIPEWSLLFFVGVTVLGAYQIVRLVWYTDQRPVSGVSSHRGRVDD</sequence>
<dbReference type="InterPro" id="IPR022920">
    <property type="entry name" value="Disulphide_bond_form_DsbB"/>
</dbReference>
<accession>A0A010T2R7</accession>
<keyword evidence="8 14" id="KW-1133">Transmembrane helix</keyword>
<feature type="transmembrane region" description="Helical" evidence="15">
    <location>
        <begin position="9"/>
        <end position="28"/>
    </location>
</feature>
<evidence type="ECO:0000256" key="10">
    <source>
        <dbReference type="ARBA" id="ARBA00023136"/>
    </source>
</evidence>
<keyword evidence="7 14" id="KW-0249">Electron transport</keyword>
<evidence type="ECO:0000256" key="1">
    <source>
        <dbReference type="ARBA" id="ARBA00004429"/>
    </source>
</evidence>
<feature type="topological domain" description="Cytoplasmic" evidence="14">
    <location>
        <begin position="62"/>
        <end position="67"/>
    </location>
</feature>
<evidence type="ECO:0000256" key="6">
    <source>
        <dbReference type="ARBA" id="ARBA00022692"/>
    </source>
</evidence>
<evidence type="ECO:0000313" key="16">
    <source>
        <dbReference type="EMBL" id="EXF91887.1"/>
    </source>
</evidence>
<feature type="transmembrane region" description="Helical" evidence="15">
    <location>
        <begin position="40"/>
        <end position="60"/>
    </location>
</feature>
<dbReference type="HAMAP" id="MF_00286">
    <property type="entry name" value="DsbB"/>
    <property type="match status" value="1"/>
</dbReference>
<comment type="caution">
    <text evidence="14">Lacks conserved residue(s) required for the propagation of feature annotation.</text>
</comment>
<dbReference type="eggNOG" id="COG1495">
    <property type="taxonomic scope" value="Bacteria"/>
</dbReference>
<keyword evidence="10 14" id="KW-0472">Membrane</keyword>
<protein>
    <recommendedName>
        <fullName evidence="14">Disulfide bond formation protein B</fullName>
    </recommendedName>
    <alternativeName>
        <fullName evidence="14">Disulfide oxidoreductase</fullName>
    </alternativeName>
</protein>
<dbReference type="Gene3D" id="1.20.1550.10">
    <property type="entry name" value="DsbB-like"/>
    <property type="match status" value="1"/>
</dbReference>
<evidence type="ECO:0000256" key="14">
    <source>
        <dbReference type="HAMAP-Rule" id="MF_00286"/>
    </source>
</evidence>
<dbReference type="InterPro" id="IPR023380">
    <property type="entry name" value="DsbB-like_sf"/>
</dbReference>
<reference evidence="16 17" key="1">
    <citation type="journal article" date="2011" name="J. Bacteriol.">
        <title>Draft genome sequence of the polycyclic aromatic hydrocarbon-degrading, genetically engineered bioluminescent bioreporter Pseudomonas fluorescens HK44.</title>
        <authorList>
            <person name="Chauhan A."/>
            <person name="Layton A.C."/>
            <person name="Williams D.E."/>
            <person name="Smartt A.E."/>
            <person name="Ripp S."/>
            <person name="Karpinets T.V."/>
            <person name="Brown S.D."/>
            <person name="Sayler G.S."/>
        </authorList>
    </citation>
    <scope>NUCLEOTIDE SEQUENCE [LARGE SCALE GENOMIC DNA]</scope>
    <source>
        <strain evidence="16 17">HK44</strain>
    </source>
</reference>
<dbReference type="PANTHER" id="PTHR36570">
    <property type="entry name" value="DISULFIDE BOND FORMATION PROTEIN B"/>
    <property type="match status" value="1"/>
</dbReference>
<evidence type="ECO:0000256" key="12">
    <source>
        <dbReference type="ARBA" id="ARBA00023186"/>
    </source>
</evidence>
<evidence type="ECO:0000256" key="7">
    <source>
        <dbReference type="ARBA" id="ARBA00022982"/>
    </source>
</evidence>
<dbReference type="AlphaFoldDB" id="A0A010T2R7"/>
<evidence type="ECO:0000256" key="9">
    <source>
        <dbReference type="ARBA" id="ARBA00023002"/>
    </source>
</evidence>